<sequence>MIFSSEKLSDQRKQVYLFQHSQFDSKESKSEFNEHETLSSKGFQQNF</sequence>
<feature type="region of interest" description="Disordered" evidence="1">
    <location>
        <begin position="23"/>
        <end position="47"/>
    </location>
</feature>
<keyword evidence="3" id="KW-1185">Reference proteome</keyword>
<accession>A0ABR9E5F7</accession>
<evidence type="ECO:0000313" key="3">
    <source>
        <dbReference type="Proteomes" id="UP000615755"/>
    </source>
</evidence>
<name>A0ABR9E5F7_9GAMM</name>
<comment type="caution">
    <text evidence="2">The sequence shown here is derived from an EMBL/GenBank/DDBJ whole genome shotgun (WGS) entry which is preliminary data.</text>
</comment>
<dbReference type="EMBL" id="AQGV01000009">
    <property type="protein sequence ID" value="MBE0366234.1"/>
    <property type="molecule type" value="Genomic_DNA"/>
</dbReference>
<evidence type="ECO:0000256" key="1">
    <source>
        <dbReference type="SAM" id="MobiDB-lite"/>
    </source>
</evidence>
<proteinExistence type="predicted"/>
<protein>
    <recommendedName>
        <fullName evidence="4">Orphan protein</fullName>
    </recommendedName>
</protein>
<feature type="compositionally biased region" description="Basic and acidic residues" evidence="1">
    <location>
        <begin position="23"/>
        <end position="38"/>
    </location>
</feature>
<evidence type="ECO:0008006" key="4">
    <source>
        <dbReference type="Google" id="ProtNLM"/>
    </source>
</evidence>
<reference evidence="2 3" key="1">
    <citation type="submission" date="2015-03" db="EMBL/GenBank/DDBJ databases">
        <title>Genome sequence of Pseudoalteromonas aurantia.</title>
        <authorList>
            <person name="Xie B.-B."/>
            <person name="Rong J.-C."/>
            <person name="Qin Q.-L."/>
            <person name="Zhang Y.-Z."/>
        </authorList>
    </citation>
    <scope>NUCLEOTIDE SEQUENCE [LARGE SCALE GENOMIC DNA]</scope>
    <source>
        <strain evidence="2 3">208</strain>
    </source>
</reference>
<evidence type="ECO:0000313" key="2">
    <source>
        <dbReference type="EMBL" id="MBE0366234.1"/>
    </source>
</evidence>
<dbReference type="Proteomes" id="UP000615755">
    <property type="component" value="Unassembled WGS sequence"/>
</dbReference>
<gene>
    <name evidence="2" type="ORF">PAUR_a3191</name>
</gene>
<organism evidence="2 3">
    <name type="scientific">Pseudoalteromonas aurantia 208</name>
    <dbReference type="NCBI Taxonomy" id="1314867"/>
    <lineage>
        <taxon>Bacteria</taxon>
        <taxon>Pseudomonadati</taxon>
        <taxon>Pseudomonadota</taxon>
        <taxon>Gammaproteobacteria</taxon>
        <taxon>Alteromonadales</taxon>
        <taxon>Pseudoalteromonadaceae</taxon>
        <taxon>Pseudoalteromonas</taxon>
    </lineage>
</organism>